<dbReference type="Gene3D" id="3.30.710.10">
    <property type="entry name" value="Potassium Channel Kv1.1, Chain A"/>
    <property type="match status" value="1"/>
</dbReference>
<sequence length="693" mass="75261">MPPSNGIAEKPATRRAPSHVVPIVPVLPLSYVKRPQKKEVTPPPSTEKVDEPSPQPASSEKKDSDRQDIATPSAAPVHIATSASSTTASDNNTPDSSTICSEPTEQTPASIAPPPSHHNPAFEQPAITNPAPGLTLPAPHPVIANRPVFHQPRPSDGSLVFAHHESNASSPVPHLGGYSFPPPPGIVPYPPPTALPVTAVPVTAVDAYGRPLLVSPTVDSYPPTVIKHHGPPTPHSYHGSQSSQLGDHIYTQHPTMNGTHQINGAPPAMNGTQPVMNGAQPTSNGVQPTANGSGTYHPTEGMSDEAAAAWAHDMNSFFPYLRSALGDNSFSDCTLEVQVPVSHIFQDHPDHGRLNPVIAIPAHRFILARSPRLAEHMRQNNAQAGGVVKITIQDDWIRPDVFWHCIRALYGWNIGTGYLPSQLIYWTSKDELKTALSYWATGQFLEWPQVRALASDRARRLLGWETIGLAAWFVSLNMALGPSLTHDLFLDSTLNWIIYHLPQSFEVDEEAGDCGFSRLPPNNKSASYKPNPPAPRVSSRVAANPRLSQIKFGDLSGETFDVTQLYPGSPFTPAQVNGLFSRILLNLPFDLLKHVLEHPNLCANAGPLPPGPRLRIIDAVRAAREKRRWEVLESSDIQVRGHQERLASQPGPVSVATVADYWHNSLGYKEETFVGDVPYFVRTWSLGPEGSEA</sequence>
<dbReference type="EMBL" id="JAULSY010000017">
    <property type="protein sequence ID" value="KAK0671942.1"/>
    <property type="molecule type" value="Genomic_DNA"/>
</dbReference>
<feature type="region of interest" description="Disordered" evidence="1">
    <location>
        <begin position="225"/>
        <end position="300"/>
    </location>
</feature>
<feature type="region of interest" description="Disordered" evidence="1">
    <location>
        <begin position="521"/>
        <end position="540"/>
    </location>
</feature>
<dbReference type="CDD" id="cd18186">
    <property type="entry name" value="BTB_POZ_ZBTB_KLHL-like"/>
    <property type="match status" value="1"/>
</dbReference>
<reference evidence="2" key="1">
    <citation type="submission" date="2023-06" db="EMBL/GenBank/DDBJ databases">
        <title>Genome-scale phylogeny and comparative genomics of the fungal order Sordariales.</title>
        <authorList>
            <consortium name="Lawrence Berkeley National Laboratory"/>
            <person name="Hensen N."/>
            <person name="Bonometti L."/>
            <person name="Westerberg I."/>
            <person name="Brannstrom I.O."/>
            <person name="Guillou S."/>
            <person name="Cros-Aarteil S."/>
            <person name="Calhoun S."/>
            <person name="Haridas S."/>
            <person name="Kuo A."/>
            <person name="Mondo S."/>
            <person name="Pangilinan J."/>
            <person name="Riley R."/>
            <person name="Labutti K."/>
            <person name="Andreopoulos B."/>
            <person name="Lipzen A."/>
            <person name="Chen C."/>
            <person name="Yanf M."/>
            <person name="Daum C."/>
            <person name="Ng V."/>
            <person name="Clum A."/>
            <person name="Steindorff A."/>
            <person name="Ohm R."/>
            <person name="Martin F."/>
            <person name="Silar P."/>
            <person name="Natvig D."/>
            <person name="Lalanne C."/>
            <person name="Gautier V."/>
            <person name="Ament-Velasquez S.L."/>
            <person name="Kruys A."/>
            <person name="Hutchinson M.I."/>
            <person name="Powell A.J."/>
            <person name="Barry K."/>
            <person name="Miller A.N."/>
            <person name="Grigoriev I.V."/>
            <person name="Debuchy R."/>
            <person name="Gladieux P."/>
            <person name="Thoren M.H."/>
            <person name="Johannesson H."/>
        </authorList>
    </citation>
    <scope>NUCLEOTIDE SEQUENCE</scope>
    <source>
        <strain evidence="2">CBS 307.81</strain>
    </source>
</reference>
<proteinExistence type="predicted"/>
<keyword evidence="3" id="KW-1185">Reference proteome</keyword>
<evidence type="ECO:0000313" key="3">
    <source>
        <dbReference type="Proteomes" id="UP001174997"/>
    </source>
</evidence>
<protein>
    <submittedName>
        <fullName evidence="2">Uncharacterized protein</fullName>
    </submittedName>
</protein>
<feature type="compositionally biased region" description="Polar residues" evidence="1">
    <location>
        <begin position="252"/>
        <end position="262"/>
    </location>
</feature>
<gene>
    <name evidence="2" type="ORF">QBC41DRAFT_42766</name>
</gene>
<feature type="region of interest" description="Disordered" evidence="1">
    <location>
        <begin position="1"/>
        <end position="161"/>
    </location>
</feature>
<comment type="caution">
    <text evidence="2">The sequence shown here is derived from an EMBL/GenBank/DDBJ whole genome shotgun (WGS) entry which is preliminary data.</text>
</comment>
<organism evidence="2 3">
    <name type="scientific">Cercophora samala</name>
    <dbReference type="NCBI Taxonomy" id="330535"/>
    <lineage>
        <taxon>Eukaryota</taxon>
        <taxon>Fungi</taxon>
        <taxon>Dikarya</taxon>
        <taxon>Ascomycota</taxon>
        <taxon>Pezizomycotina</taxon>
        <taxon>Sordariomycetes</taxon>
        <taxon>Sordariomycetidae</taxon>
        <taxon>Sordariales</taxon>
        <taxon>Lasiosphaeriaceae</taxon>
        <taxon>Cercophora</taxon>
    </lineage>
</organism>
<dbReference type="InterPro" id="IPR011333">
    <property type="entry name" value="SKP1/BTB/POZ_sf"/>
</dbReference>
<evidence type="ECO:0000313" key="2">
    <source>
        <dbReference type="EMBL" id="KAK0671942.1"/>
    </source>
</evidence>
<evidence type="ECO:0000256" key="1">
    <source>
        <dbReference type="SAM" id="MobiDB-lite"/>
    </source>
</evidence>
<dbReference type="Proteomes" id="UP001174997">
    <property type="component" value="Unassembled WGS sequence"/>
</dbReference>
<name>A0AA39ZIZ8_9PEZI</name>
<dbReference type="AlphaFoldDB" id="A0AA39ZIZ8"/>
<feature type="compositionally biased region" description="Polar residues" evidence="1">
    <location>
        <begin position="270"/>
        <end position="296"/>
    </location>
</feature>
<feature type="compositionally biased region" description="Low complexity" evidence="1">
    <location>
        <begin position="80"/>
        <end position="98"/>
    </location>
</feature>
<feature type="compositionally biased region" description="Basic and acidic residues" evidence="1">
    <location>
        <begin position="59"/>
        <end position="68"/>
    </location>
</feature>
<feature type="compositionally biased region" description="Polar residues" evidence="1">
    <location>
        <begin position="99"/>
        <end position="109"/>
    </location>
</feature>
<accession>A0AA39ZIZ8</accession>